<evidence type="ECO:0000313" key="5">
    <source>
        <dbReference type="EMBL" id="RBP51140.1"/>
    </source>
</evidence>
<keyword evidence="2" id="KW-0238">DNA-binding</keyword>
<evidence type="ECO:0000259" key="4">
    <source>
        <dbReference type="PROSITE" id="PS50956"/>
    </source>
</evidence>
<dbReference type="InterPro" id="IPR011008">
    <property type="entry name" value="Dimeric_a/b-barrel"/>
</dbReference>
<keyword evidence="1" id="KW-0805">Transcription regulation</keyword>
<dbReference type="AlphaFoldDB" id="A0A395JQZ6"/>
<dbReference type="EMBL" id="QNRT01000002">
    <property type="protein sequence ID" value="RBP51140.1"/>
    <property type="molecule type" value="Genomic_DNA"/>
</dbReference>
<name>A0A395JQZ6_9GAMM</name>
<dbReference type="GO" id="GO:0005829">
    <property type="term" value="C:cytosol"/>
    <property type="evidence" value="ECO:0007669"/>
    <property type="project" value="TreeGrafter"/>
</dbReference>
<feature type="domain" description="HTH asnC-type" evidence="4">
    <location>
        <begin position="4"/>
        <end position="65"/>
    </location>
</feature>
<evidence type="ECO:0000256" key="1">
    <source>
        <dbReference type="ARBA" id="ARBA00023015"/>
    </source>
</evidence>
<dbReference type="Pfam" id="PF01037">
    <property type="entry name" value="AsnC_trans_reg"/>
    <property type="match status" value="1"/>
</dbReference>
<dbReference type="InterPro" id="IPR019887">
    <property type="entry name" value="Tscrpt_reg_AsnC/Lrp_C"/>
</dbReference>
<dbReference type="InterPro" id="IPR019888">
    <property type="entry name" value="Tscrpt_reg_AsnC-like"/>
</dbReference>
<evidence type="ECO:0000256" key="3">
    <source>
        <dbReference type="ARBA" id="ARBA00023163"/>
    </source>
</evidence>
<evidence type="ECO:0000313" key="6">
    <source>
        <dbReference type="Proteomes" id="UP000253083"/>
    </source>
</evidence>
<dbReference type="GO" id="GO:0043200">
    <property type="term" value="P:response to amino acid"/>
    <property type="evidence" value="ECO:0007669"/>
    <property type="project" value="TreeGrafter"/>
</dbReference>
<accession>A0A395JQZ6</accession>
<organism evidence="5 6">
    <name type="scientific">Arenicella xantha</name>
    <dbReference type="NCBI Taxonomy" id="644221"/>
    <lineage>
        <taxon>Bacteria</taxon>
        <taxon>Pseudomonadati</taxon>
        <taxon>Pseudomonadota</taxon>
        <taxon>Gammaproteobacteria</taxon>
        <taxon>Arenicellales</taxon>
        <taxon>Arenicellaceae</taxon>
        <taxon>Arenicella</taxon>
    </lineage>
</organism>
<dbReference type="Gene3D" id="1.10.10.10">
    <property type="entry name" value="Winged helix-like DNA-binding domain superfamily/Winged helix DNA-binding domain"/>
    <property type="match status" value="1"/>
</dbReference>
<protein>
    <submittedName>
        <fullName evidence="5">AsnC family transcriptional regulator</fullName>
    </submittedName>
</protein>
<dbReference type="FunCoup" id="A0A395JQZ6">
    <property type="interactions" value="81"/>
</dbReference>
<keyword evidence="6" id="KW-1185">Reference proteome</keyword>
<dbReference type="GO" id="GO:0043565">
    <property type="term" value="F:sequence-specific DNA binding"/>
    <property type="evidence" value="ECO:0007669"/>
    <property type="project" value="InterPro"/>
</dbReference>
<dbReference type="InterPro" id="IPR036388">
    <property type="entry name" value="WH-like_DNA-bd_sf"/>
</dbReference>
<dbReference type="CDD" id="cd00090">
    <property type="entry name" value="HTH_ARSR"/>
    <property type="match status" value="1"/>
</dbReference>
<dbReference type="Gene3D" id="3.30.70.920">
    <property type="match status" value="1"/>
</dbReference>
<dbReference type="InterPro" id="IPR011991">
    <property type="entry name" value="ArsR-like_HTH"/>
</dbReference>
<dbReference type="RefSeq" id="WP_211316932.1">
    <property type="nucleotide sequence ID" value="NZ_QNRT01000002.1"/>
</dbReference>
<dbReference type="PANTHER" id="PTHR30154:SF17">
    <property type="entry name" value="DNA-BINDING TRANSCRIPTIONAL ACTIVATOR DECR"/>
    <property type="match status" value="1"/>
</dbReference>
<dbReference type="PANTHER" id="PTHR30154">
    <property type="entry name" value="LEUCINE-RESPONSIVE REGULATORY PROTEIN"/>
    <property type="match status" value="1"/>
</dbReference>
<dbReference type="PROSITE" id="PS50956">
    <property type="entry name" value="HTH_ASNC_2"/>
    <property type="match status" value="1"/>
</dbReference>
<evidence type="ECO:0000256" key="2">
    <source>
        <dbReference type="ARBA" id="ARBA00023125"/>
    </source>
</evidence>
<dbReference type="SMART" id="SM00344">
    <property type="entry name" value="HTH_ASNC"/>
    <property type="match status" value="1"/>
</dbReference>
<dbReference type="SUPFAM" id="SSF46785">
    <property type="entry name" value="Winged helix' DNA-binding domain"/>
    <property type="match status" value="1"/>
</dbReference>
<dbReference type="Proteomes" id="UP000253083">
    <property type="component" value="Unassembled WGS sequence"/>
</dbReference>
<dbReference type="InterPro" id="IPR000485">
    <property type="entry name" value="AsnC-type_HTH_dom"/>
</dbReference>
<gene>
    <name evidence="5" type="ORF">DFR28_102559</name>
</gene>
<dbReference type="SUPFAM" id="SSF54909">
    <property type="entry name" value="Dimeric alpha+beta barrel"/>
    <property type="match status" value="1"/>
</dbReference>
<comment type="caution">
    <text evidence="5">The sequence shown here is derived from an EMBL/GenBank/DDBJ whole genome shotgun (WGS) entry which is preliminary data.</text>
</comment>
<dbReference type="PRINTS" id="PR00033">
    <property type="entry name" value="HTHASNC"/>
</dbReference>
<reference evidence="5 6" key="1">
    <citation type="submission" date="2018-06" db="EMBL/GenBank/DDBJ databases">
        <title>Genomic Encyclopedia of Type Strains, Phase IV (KMG-IV): sequencing the most valuable type-strain genomes for metagenomic binning, comparative biology and taxonomic classification.</title>
        <authorList>
            <person name="Goeker M."/>
        </authorList>
    </citation>
    <scope>NUCLEOTIDE SEQUENCE [LARGE SCALE GENOMIC DNA]</scope>
    <source>
        <strain evidence="5 6">DSM 24032</strain>
    </source>
</reference>
<dbReference type="InParanoid" id="A0A395JQZ6"/>
<sequence length="154" mass="17480">MIKLNKTDILILSLLQKDASMSVEAIANKVGISKSACWRRIQKFEADGVIQGRYTVLDPQKVNLALTVYISVRTNQHDDDWYKEFKELSESLIEVLEVHRMSGDLDYLLKAVVADMASYDRLYKKLVKAKLLDVSAAFVMETLKQTTQLPLTPS</sequence>
<keyword evidence="3" id="KW-0804">Transcription</keyword>
<proteinExistence type="predicted"/>
<dbReference type="InterPro" id="IPR036390">
    <property type="entry name" value="WH_DNA-bd_sf"/>
</dbReference>
<dbReference type="GO" id="GO:0006355">
    <property type="term" value="P:regulation of DNA-templated transcription"/>
    <property type="evidence" value="ECO:0007669"/>
    <property type="project" value="UniProtKB-ARBA"/>
</dbReference>
<dbReference type="Pfam" id="PF13412">
    <property type="entry name" value="HTH_24"/>
    <property type="match status" value="1"/>
</dbReference>